<dbReference type="PANTHER" id="PTHR43066:SF5">
    <property type="entry name" value="RHOMBOID-LIKE PROTEIN 11, CHLOROPLASTIC-RELATED"/>
    <property type="match status" value="1"/>
</dbReference>
<dbReference type="AlphaFoldDB" id="A0A975IFF7"/>
<accession>A0A975IFF7</accession>
<feature type="transmembrane region" description="Helical" evidence="6">
    <location>
        <begin position="139"/>
        <end position="169"/>
    </location>
</feature>
<dbReference type="Proteomes" id="UP000671908">
    <property type="component" value="Chromosome"/>
</dbReference>
<dbReference type="KEGG" id="tpav:HRQ91_00395"/>
<evidence type="ECO:0000313" key="8">
    <source>
        <dbReference type="EMBL" id="QTQ15075.1"/>
    </source>
</evidence>
<feature type="transmembrane region" description="Helical" evidence="6">
    <location>
        <begin position="106"/>
        <end position="127"/>
    </location>
</feature>
<evidence type="ECO:0000256" key="1">
    <source>
        <dbReference type="ARBA" id="ARBA00004141"/>
    </source>
</evidence>
<keyword evidence="3 6" id="KW-1133">Transmembrane helix</keyword>
<sequence>MGGRASQKKTKIKFKITYNAPVTLTFALLSSIVLISDSVIFNHRLITALFVSPGCQGSVYAFDWHNGLDYFKLFSHILGHSDWNHLLSNFGFILLLGPILEVRYGSVVLFIMILVTAFVTGIINACLIPSPLMGSSGIAFMMILLASFATMSRHEIPLSFLLILGLYIGRELFNRSRDSDIATFAHIAGGICGSMFGFLASPTRQSSAGKRRAKKDKKEQPEEIFPADDDIPQ</sequence>
<keyword evidence="8" id="KW-0378">Hydrolase</keyword>
<evidence type="ECO:0000313" key="9">
    <source>
        <dbReference type="Proteomes" id="UP000671908"/>
    </source>
</evidence>
<dbReference type="SUPFAM" id="SSF144091">
    <property type="entry name" value="Rhomboid-like"/>
    <property type="match status" value="1"/>
</dbReference>
<dbReference type="Gene3D" id="1.20.1540.10">
    <property type="entry name" value="Rhomboid-like"/>
    <property type="match status" value="1"/>
</dbReference>
<evidence type="ECO:0000256" key="6">
    <source>
        <dbReference type="SAM" id="Phobius"/>
    </source>
</evidence>
<feature type="region of interest" description="Disordered" evidence="5">
    <location>
        <begin position="203"/>
        <end position="233"/>
    </location>
</feature>
<dbReference type="GO" id="GO:0016020">
    <property type="term" value="C:membrane"/>
    <property type="evidence" value="ECO:0007669"/>
    <property type="project" value="UniProtKB-SubCell"/>
</dbReference>
<feature type="transmembrane region" description="Helical" evidence="6">
    <location>
        <begin position="83"/>
        <end position="100"/>
    </location>
</feature>
<keyword evidence="9" id="KW-1185">Reference proteome</keyword>
<dbReference type="EMBL" id="CP054142">
    <property type="protein sequence ID" value="QTQ15075.1"/>
    <property type="molecule type" value="Genomic_DNA"/>
</dbReference>
<proteinExistence type="predicted"/>
<organism evidence="8 9">
    <name type="scientific">Treponema parvum</name>
    <dbReference type="NCBI Taxonomy" id="138851"/>
    <lineage>
        <taxon>Bacteria</taxon>
        <taxon>Pseudomonadati</taxon>
        <taxon>Spirochaetota</taxon>
        <taxon>Spirochaetia</taxon>
        <taxon>Spirochaetales</taxon>
        <taxon>Treponemataceae</taxon>
        <taxon>Treponema</taxon>
    </lineage>
</organism>
<evidence type="ECO:0000256" key="2">
    <source>
        <dbReference type="ARBA" id="ARBA00022692"/>
    </source>
</evidence>
<dbReference type="GO" id="GO:0004252">
    <property type="term" value="F:serine-type endopeptidase activity"/>
    <property type="evidence" value="ECO:0007669"/>
    <property type="project" value="InterPro"/>
</dbReference>
<feature type="domain" description="Peptidase S54 rhomboid" evidence="7">
    <location>
        <begin position="70"/>
        <end position="201"/>
    </location>
</feature>
<evidence type="ECO:0000256" key="3">
    <source>
        <dbReference type="ARBA" id="ARBA00022989"/>
    </source>
</evidence>
<dbReference type="InterPro" id="IPR035952">
    <property type="entry name" value="Rhomboid-like_sf"/>
</dbReference>
<gene>
    <name evidence="8" type="ORF">HRQ91_00395</name>
</gene>
<comment type="subcellular location">
    <subcellularLocation>
        <location evidence="1">Membrane</location>
        <topology evidence="1">Multi-pass membrane protein</topology>
    </subcellularLocation>
</comment>
<dbReference type="PANTHER" id="PTHR43066">
    <property type="entry name" value="RHOMBOID-RELATED PROTEIN"/>
    <property type="match status" value="1"/>
</dbReference>
<protein>
    <submittedName>
        <fullName evidence="8">Rhomboid family intramembrane serine protease</fullName>
    </submittedName>
</protein>
<reference evidence="8 9" key="1">
    <citation type="journal article" date="2021" name="Microbiol. Resour. Announc.">
        <title>Complete Genome Sequences of Three Human Oral Treponema parvum Isolates.</title>
        <authorList>
            <person name="Zeng H."/>
            <person name="Watt R.M."/>
        </authorList>
    </citation>
    <scope>NUCLEOTIDE SEQUENCE [LARGE SCALE GENOMIC DNA]</scope>
    <source>
        <strain evidence="8 9">ATCC 700770</strain>
    </source>
</reference>
<keyword evidence="4 6" id="KW-0472">Membrane</keyword>
<keyword evidence="8" id="KW-0645">Protease</keyword>
<dbReference type="Pfam" id="PF01694">
    <property type="entry name" value="Rhomboid"/>
    <property type="match status" value="1"/>
</dbReference>
<feature type="transmembrane region" description="Helical" evidence="6">
    <location>
        <begin position="16"/>
        <end position="35"/>
    </location>
</feature>
<dbReference type="GO" id="GO:0006508">
    <property type="term" value="P:proteolysis"/>
    <property type="evidence" value="ECO:0007669"/>
    <property type="project" value="UniProtKB-KW"/>
</dbReference>
<feature type="transmembrane region" description="Helical" evidence="6">
    <location>
        <begin position="181"/>
        <end position="201"/>
    </location>
</feature>
<evidence type="ECO:0000259" key="7">
    <source>
        <dbReference type="Pfam" id="PF01694"/>
    </source>
</evidence>
<dbReference type="InterPro" id="IPR022764">
    <property type="entry name" value="Peptidase_S54_rhomboid_dom"/>
</dbReference>
<keyword evidence="2 6" id="KW-0812">Transmembrane</keyword>
<evidence type="ECO:0000256" key="4">
    <source>
        <dbReference type="ARBA" id="ARBA00023136"/>
    </source>
</evidence>
<name>A0A975IFF7_9SPIR</name>
<evidence type="ECO:0000256" key="5">
    <source>
        <dbReference type="SAM" id="MobiDB-lite"/>
    </source>
</evidence>